<keyword evidence="2" id="KW-1185">Reference proteome</keyword>
<sequence length="188" mass="21903">MDLFQACFVAIGCMRLLSTGTTRPSIAFGMTMKNNTDCCIWFVMKLKESLGEGREVSFTSNVDDVVSSCIGQVFLDTYHGYTSKSVFMYTHRRVSRNRTLEPLFWMTSNSYIMSDFEQNFCRLTHDAREVLVNICHVKYARFYFPNIRWKVLIIDISQFMLVLLVVQHNVPIITLVVEIRDHIQRIFA</sequence>
<comment type="caution">
    <text evidence="1">The sequence shown here is derived from an EMBL/GenBank/DDBJ whole genome shotgun (WGS) entry which is preliminary data.</text>
</comment>
<proteinExistence type="predicted"/>
<evidence type="ECO:0000313" key="1">
    <source>
        <dbReference type="EMBL" id="KAJ0188878.1"/>
    </source>
</evidence>
<protein>
    <submittedName>
        <fullName evidence="1">Uncharacterized protein</fullName>
    </submittedName>
</protein>
<dbReference type="Proteomes" id="UP000235145">
    <property type="component" value="Unassembled WGS sequence"/>
</dbReference>
<accession>A0A9R1UKL5</accession>
<dbReference type="EMBL" id="NBSK02000009">
    <property type="protein sequence ID" value="KAJ0188878.1"/>
    <property type="molecule type" value="Genomic_DNA"/>
</dbReference>
<gene>
    <name evidence="1" type="ORF">LSAT_V11C900471730</name>
</gene>
<organism evidence="1 2">
    <name type="scientific">Lactuca sativa</name>
    <name type="common">Garden lettuce</name>
    <dbReference type="NCBI Taxonomy" id="4236"/>
    <lineage>
        <taxon>Eukaryota</taxon>
        <taxon>Viridiplantae</taxon>
        <taxon>Streptophyta</taxon>
        <taxon>Embryophyta</taxon>
        <taxon>Tracheophyta</taxon>
        <taxon>Spermatophyta</taxon>
        <taxon>Magnoliopsida</taxon>
        <taxon>eudicotyledons</taxon>
        <taxon>Gunneridae</taxon>
        <taxon>Pentapetalae</taxon>
        <taxon>asterids</taxon>
        <taxon>campanulids</taxon>
        <taxon>Asterales</taxon>
        <taxon>Asteraceae</taxon>
        <taxon>Cichorioideae</taxon>
        <taxon>Cichorieae</taxon>
        <taxon>Lactucinae</taxon>
        <taxon>Lactuca</taxon>
    </lineage>
</organism>
<reference evidence="1 2" key="1">
    <citation type="journal article" date="2017" name="Nat. Commun.">
        <title>Genome assembly with in vitro proximity ligation data and whole-genome triplication in lettuce.</title>
        <authorList>
            <person name="Reyes-Chin-Wo S."/>
            <person name="Wang Z."/>
            <person name="Yang X."/>
            <person name="Kozik A."/>
            <person name="Arikit S."/>
            <person name="Song C."/>
            <person name="Xia L."/>
            <person name="Froenicke L."/>
            <person name="Lavelle D.O."/>
            <person name="Truco M.J."/>
            <person name="Xia R."/>
            <person name="Zhu S."/>
            <person name="Xu C."/>
            <person name="Xu H."/>
            <person name="Xu X."/>
            <person name="Cox K."/>
            <person name="Korf I."/>
            <person name="Meyers B.C."/>
            <person name="Michelmore R.W."/>
        </authorList>
    </citation>
    <scope>NUCLEOTIDE SEQUENCE [LARGE SCALE GENOMIC DNA]</scope>
    <source>
        <strain evidence="2">cv. Salinas</strain>
        <tissue evidence="1">Seedlings</tissue>
    </source>
</reference>
<evidence type="ECO:0000313" key="2">
    <source>
        <dbReference type="Proteomes" id="UP000235145"/>
    </source>
</evidence>
<dbReference type="AlphaFoldDB" id="A0A9R1UKL5"/>
<name>A0A9R1UKL5_LACSA</name>